<name>A0A174VZ13_BACT4</name>
<evidence type="ECO:0000313" key="1">
    <source>
        <dbReference type="EMBL" id="CUQ40023.1"/>
    </source>
</evidence>
<reference evidence="1 2" key="1">
    <citation type="submission" date="2015-09" db="EMBL/GenBank/DDBJ databases">
        <authorList>
            <consortium name="Pathogen Informatics"/>
        </authorList>
    </citation>
    <scope>NUCLEOTIDE SEQUENCE [LARGE SCALE GENOMIC DNA]</scope>
    <source>
        <strain evidence="1 2">2789STDY5834945</strain>
    </source>
</reference>
<dbReference type="Proteomes" id="UP000095541">
    <property type="component" value="Unassembled WGS sequence"/>
</dbReference>
<gene>
    <name evidence="1" type="ORF">ERS852557_04156</name>
</gene>
<accession>A0A174VZ13</accession>
<proteinExistence type="predicted"/>
<evidence type="ECO:0000313" key="2">
    <source>
        <dbReference type="Proteomes" id="UP000095541"/>
    </source>
</evidence>
<dbReference type="AlphaFoldDB" id="A0A174VZ13"/>
<protein>
    <submittedName>
        <fullName evidence="1">Uncharacterized protein</fullName>
    </submittedName>
</protein>
<sequence>MNQTVVSPLGVTKKSVLSSILLLPEGGEWKIEPTII</sequence>
<dbReference type="EMBL" id="CZBI01000007">
    <property type="protein sequence ID" value="CUQ40023.1"/>
    <property type="molecule type" value="Genomic_DNA"/>
</dbReference>
<organism evidence="1 2">
    <name type="scientific">Bacteroides thetaiotaomicron</name>
    <dbReference type="NCBI Taxonomy" id="818"/>
    <lineage>
        <taxon>Bacteria</taxon>
        <taxon>Pseudomonadati</taxon>
        <taxon>Bacteroidota</taxon>
        <taxon>Bacteroidia</taxon>
        <taxon>Bacteroidales</taxon>
        <taxon>Bacteroidaceae</taxon>
        <taxon>Bacteroides</taxon>
    </lineage>
</organism>